<accession>A0A381R1X8</accession>
<dbReference type="Pfam" id="PF13490">
    <property type="entry name" value="zf-HC2"/>
    <property type="match status" value="1"/>
</dbReference>
<dbReference type="AlphaFoldDB" id="A0A381R1X8"/>
<dbReference type="InterPro" id="IPR027383">
    <property type="entry name" value="Znf_put"/>
</dbReference>
<keyword evidence="1" id="KW-1133">Transmembrane helix</keyword>
<dbReference type="EMBL" id="UINC01001648">
    <property type="protein sequence ID" value="SUZ85702.1"/>
    <property type="molecule type" value="Genomic_DNA"/>
</dbReference>
<name>A0A381R1X8_9ZZZZ</name>
<proteinExistence type="predicted"/>
<protein>
    <recommendedName>
        <fullName evidence="2">Putative zinc-finger domain-containing protein</fullName>
    </recommendedName>
</protein>
<reference evidence="3" key="1">
    <citation type="submission" date="2018-05" db="EMBL/GenBank/DDBJ databases">
        <authorList>
            <person name="Lanie J.A."/>
            <person name="Ng W.-L."/>
            <person name="Kazmierczak K.M."/>
            <person name="Andrzejewski T.M."/>
            <person name="Davidsen T.M."/>
            <person name="Wayne K.J."/>
            <person name="Tettelin H."/>
            <person name="Glass J.I."/>
            <person name="Rusch D."/>
            <person name="Podicherti R."/>
            <person name="Tsui H.-C.T."/>
            <person name="Winkler M.E."/>
        </authorList>
    </citation>
    <scope>NUCLEOTIDE SEQUENCE</scope>
</reference>
<evidence type="ECO:0000256" key="1">
    <source>
        <dbReference type="SAM" id="Phobius"/>
    </source>
</evidence>
<gene>
    <name evidence="3" type="ORF">METZ01_LOCUS38556</name>
</gene>
<organism evidence="3">
    <name type="scientific">marine metagenome</name>
    <dbReference type="NCBI Taxonomy" id="408172"/>
    <lineage>
        <taxon>unclassified sequences</taxon>
        <taxon>metagenomes</taxon>
        <taxon>ecological metagenomes</taxon>
    </lineage>
</organism>
<evidence type="ECO:0000313" key="3">
    <source>
        <dbReference type="EMBL" id="SUZ85702.1"/>
    </source>
</evidence>
<keyword evidence="1" id="KW-0812">Transmembrane</keyword>
<feature type="transmembrane region" description="Helical" evidence="1">
    <location>
        <begin position="97"/>
        <end position="116"/>
    </location>
</feature>
<keyword evidence="1" id="KW-0472">Membrane</keyword>
<feature type="domain" description="Putative zinc-finger" evidence="2">
    <location>
        <begin position="3"/>
        <end position="37"/>
    </location>
</feature>
<sequence length="190" mass="20895">MDCYEFQDKVSAYIEKELTLSDVNRFDQHLESCRICAVAYNGVKSAVRAIRGSERVAVSSGFNDRLLGRLQREKAKPVSKISRLGRGRRIFGYEPRYAFVSLAAVALIVVLTIGILPDGGGKINPNPLPLSTQQNVNDAFQPAMRSGTPAAPTLVSDELEEDSLATPKDKTLKTPQDFSGKIQLVKNKKK</sequence>
<evidence type="ECO:0000259" key="2">
    <source>
        <dbReference type="Pfam" id="PF13490"/>
    </source>
</evidence>